<dbReference type="AlphaFoldDB" id="A0A6A5Z436"/>
<proteinExistence type="predicted"/>
<gene>
    <name evidence="1" type="ORF">BDV96DRAFT_469467</name>
</gene>
<evidence type="ECO:0008006" key="3">
    <source>
        <dbReference type="Google" id="ProtNLM"/>
    </source>
</evidence>
<keyword evidence="2" id="KW-1185">Reference proteome</keyword>
<organism evidence="1 2">
    <name type="scientific">Lophiotrema nucula</name>
    <dbReference type="NCBI Taxonomy" id="690887"/>
    <lineage>
        <taxon>Eukaryota</taxon>
        <taxon>Fungi</taxon>
        <taxon>Dikarya</taxon>
        <taxon>Ascomycota</taxon>
        <taxon>Pezizomycotina</taxon>
        <taxon>Dothideomycetes</taxon>
        <taxon>Pleosporomycetidae</taxon>
        <taxon>Pleosporales</taxon>
        <taxon>Lophiotremataceae</taxon>
        <taxon>Lophiotrema</taxon>
    </lineage>
</organism>
<dbReference type="Proteomes" id="UP000799770">
    <property type="component" value="Unassembled WGS sequence"/>
</dbReference>
<sequence length="167" mass="19195">MPPGILWVSSRIQNPSILSPEKFCTWYENTHIQEVTALSGVPSAARYQALSPSPVPTPTWSSEAPWLTIYEMPVLDFRESKEFKSLDGQSKPREELLEGIFKQARFDTRFYEQVQVYEPFGKIDGPAKFLISAALQPKAGEEEDFEAWYQDEHLKMLAECQGYLRTR</sequence>
<protein>
    <recommendedName>
        <fullName evidence="3">EthD domain-containing protein</fullName>
    </recommendedName>
</protein>
<name>A0A6A5Z436_9PLEO</name>
<evidence type="ECO:0000313" key="2">
    <source>
        <dbReference type="Proteomes" id="UP000799770"/>
    </source>
</evidence>
<dbReference type="OrthoDB" id="2851338at2759"/>
<accession>A0A6A5Z436</accession>
<feature type="non-terminal residue" evidence="1">
    <location>
        <position position="167"/>
    </location>
</feature>
<dbReference type="EMBL" id="ML977326">
    <property type="protein sequence ID" value="KAF2114145.1"/>
    <property type="molecule type" value="Genomic_DNA"/>
</dbReference>
<evidence type="ECO:0000313" key="1">
    <source>
        <dbReference type="EMBL" id="KAF2114145.1"/>
    </source>
</evidence>
<reference evidence="1" key="1">
    <citation type="journal article" date="2020" name="Stud. Mycol.">
        <title>101 Dothideomycetes genomes: a test case for predicting lifestyles and emergence of pathogens.</title>
        <authorList>
            <person name="Haridas S."/>
            <person name="Albert R."/>
            <person name="Binder M."/>
            <person name="Bloem J."/>
            <person name="Labutti K."/>
            <person name="Salamov A."/>
            <person name="Andreopoulos B."/>
            <person name="Baker S."/>
            <person name="Barry K."/>
            <person name="Bills G."/>
            <person name="Bluhm B."/>
            <person name="Cannon C."/>
            <person name="Castanera R."/>
            <person name="Culley D."/>
            <person name="Daum C."/>
            <person name="Ezra D."/>
            <person name="Gonzalez J."/>
            <person name="Henrissat B."/>
            <person name="Kuo A."/>
            <person name="Liang C."/>
            <person name="Lipzen A."/>
            <person name="Lutzoni F."/>
            <person name="Magnuson J."/>
            <person name="Mondo S."/>
            <person name="Nolan M."/>
            <person name="Ohm R."/>
            <person name="Pangilinan J."/>
            <person name="Park H.-J."/>
            <person name="Ramirez L."/>
            <person name="Alfaro M."/>
            <person name="Sun H."/>
            <person name="Tritt A."/>
            <person name="Yoshinaga Y."/>
            <person name="Zwiers L.-H."/>
            <person name="Turgeon B."/>
            <person name="Goodwin S."/>
            <person name="Spatafora J."/>
            <person name="Crous P."/>
            <person name="Grigoriev I."/>
        </authorList>
    </citation>
    <scope>NUCLEOTIDE SEQUENCE</scope>
    <source>
        <strain evidence="1">CBS 627.86</strain>
    </source>
</reference>